<dbReference type="AlphaFoldDB" id="A0A3P7NMR6"/>
<sequence>MVLVCVFNEDQSVGDSFTTCTASPWSPPFATDPYLPALLEVRSSNGKMGSITEGKLDSAHSL</sequence>
<name>A0A3P7NMR6_DIBLA</name>
<accession>A0A3P7NMR6</accession>
<evidence type="ECO:0000313" key="2">
    <source>
        <dbReference type="Proteomes" id="UP000281553"/>
    </source>
</evidence>
<gene>
    <name evidence="1" type="ORF">DILT_LOCUS17179</name>
</gene>
<evidence type="ECO:0000313" key="1">
    <source>
        <dbReference type="EMBL" id="VDN36938.1"/>
    </source>
</evidence>
<keyword evidence="2" id="KW-1185">Reference proteome</keyword>
<dbReference type="OrthoDB" id="10636122at2759"/>
<reference evidence="1 2" key="1">
    <citation type="submission" date="2018-11" db="EMBL/GenBank/DDBJ databases">
        <authorList>
            <consortium name="Pathogen Informatics"/>
        </authorList>
    </citation>
    <scope>NUCLEOTIDE SEQUENCE [LARGE SCALE GENOMIC DNA]</scope>
</reference>
<proteinExistence type="predicted"/>
<protein>
    <submittedName>
        <fullName evidence="1">Uncharacterized protein</fullName>
    </submittedName>
</protein>
<organism evidence="1 2">
    <name type="scientific">Dibothriocephalus latus</name>
    <name type="common">Fish tapeworm</name>
    <name type="synonym">Diphyllobothrium latum</name>
    <dbReference type="NCBI Taxonomy" id="60516"/>
    <lineage>
        <taxon>Eukaryota</taxon>
        <taxon>Metazoa</taxon>
        <taxon>Spiralia</taxon>
        <taxon>Lophotrochozoa</taxon>
        <taxon>Platyhelminthes</taxon>
        <taxon>Cestoda</taxon>
        <taxon>Eucestoda</taxon>
        <taxon>Diphyllobothriidea</taxon>
        <taxon>Diphyllobothriidae</taxon>
        <taxon>Dibothriocephalus</taxon>
    </lineage>
</organism>
<dbReference type="EMBL" id="UYRU01089880">
    <property type="protein sequence ID" value="VDN36938.1"/>
    <property type="molecule type" value="Genomic_DNA"/>
</dbReference>
<dbReference type="Proteomes" id="UP000281553">
    <property type="component" value="Unassembled WGS sequence"/>
</dbReference>